<dbReference type="AlphaFoldDB" id="A0A1L7WRB2"/>
<dbReference type="EMBL" id="FJOG01000006">
    <property type="protein sequence ID" value="CZR55285.1"/>
    <property type="molecule type" value="Genomic_DNA"/>
</dbReference>
<name>A0A1L7WRB2_9HELO</name>
<proteinExistence type="predicted"/>
<evidence type="ECO:0000256" key="1">
    <source>
        <dbReference type="SAM" id="MobiDB-lite"/>
    </source>
</evidence>
<feature type="compositionally biased region" description="Acidic residues" evidence="1">
    <location>
        <begin position="119"/>
        <end position="128"/>
    </location>
</feature>
<feature type="region of interest" description="Disordered" evidence="1">
    <location>
        <begin position="1"/>
        <end position="131"/>
    </location>
</feature>
<evidence type="ECO:0000313" key="3">
    <source>
        <dbReference type="Proteomes" id="UP000184330"/>
    </source>
</evidence>
<dbReference type="Proteomes" id="UP000184330">
    <property type="component" value="Unassembled WGS sequence"/>
</dbReference>
<protein>
    <submittedName>
        <fullName evidence="2">Uncharacterized protein</fullName>
    </submittedName>
</protein>
<gene>
    <name evidence="2" type="ORF">PAC_05172</name>
</gene>
<dbReference type="STRING" id="576137.A0A1L7WRB2"/>
<reference evidence="2 3" key="1">
    <citation type="submission" date="2016-03" db="EMBL/GenBank/DDBJ databases">
        <authorList>
            <person name="Ploux O."/>
        </authorList>
    </citation>
    <scope>NUCLEOTIDE SEQUENCE [LARGE SCALE GENOMIC DNA]</scope>
    <source>
        <strain evidence="2 3">UAMH 11012</strain>
    </source>
</reference>
<organism evidence="2 3">
    <name type="scientific">Phialocephala subalpina</name>
    <dbReference type="NCBI Taxonomy" id="576137"/>
    <lineage>
        <taxon>Eukaryota</taxon>
        <taxon>Fungi</taxon>
        <taxon>Dikarya</taxon>
        <taxon>Ascomycota</taxon>
        <taxon>Pezizomycotina</taxon>
        <taxon>Leotiomycetes</taxon>
        <taxon>Helotiales</taxon>
        <taxon>Mollisiaceae</taxon>
        <taxon>Phialocephala</taxon>
        <taxon>Phialocephala fortinii species complex</taxon>
    </lineage>
</organism>
<feature type="compositionally biased region" description="Polar residues" evidence="1">
    <location>
        <begin position="81"/>
        <end position="113"/>
    </location>
</feature>
<feature type="compositionally biased region" description="Polar residues" evidence="1">
    <location>
        <begin position="27"/>
        <end position="36"/>
    </location>
</feature>
<evidence type="ECO:0000313" key="2">
    <source>
        <dbReference type="EMBL" id="CZR55285.1"/>
    </source>
</evidence>
<accession>A0A1L7WRB2</accession>
<feature type="compositionally biased region" description="Pro residues" evidence="1">
    <location>
        <begin position="1"/>
        <end position="10"/>
    </location>
</feature>
<keyword evidence="3" id="KW-1185">Reference proteome</keyword>
<sequence>MSSTPTPRPQTPSKLPMAIERERQKSSRTPLPNSTSRKPEHTDNPGDEVQVPSTSPPTVDGDTPPNQMKQSQSQVKVQVQNLEQYRESQPQNGHSQNANVQNGNLENGHSQANGHHEEPIEEAGEVDLSDLPPFDWEDFRRRYTEDITKINKDEEELLDEFDKLVASFGWWAECAANRDNERAAKRLCTRERYVQLAEDSLDEKKRRYEQVVGAFKQALEMLRNTGI</sequence>
<dbReference type="OrthoDB" id="5335351at2759"/>
<feature type="compositionally biased region" description="Low complexity" evidence="1">
    <location>
        <begin position="69"/>
        <end position="80"/>
    </location>
</feature>